<protein>
    <submittedName>
        <fullName evidence="1">Uncharacterized protein</fullName>
    </submittedName>
</protein>
<name>A0ABT1SB12_9FIRM</name>
<reference evidence="1 2" key="1">
    <citation type="submission" date="2022-06" db="EMBL/GenBank/DDBJ databases">
        <title>Isolation of gut microbiota from human fecal samples.</title>
        <authorList>
            <person name="Pamer E.G."/>
            <person name="Barat B."/>
            <person name="Waligurski E."/>
            <person name="Medina S."/>
            <person name="Paddock L."/>
            <person name="Mostad J."/>
        </authorList>
    </citation>
    <scope>NUCLEOTIDE SEQUENCE [LARGE SCALE GENOMIC DNA]</scope>
    <source>
        <strain evidence="1 2">DFI.7.95</strain>
    </source>
</reference>
<accession>A0ABT1SB12</accession>
<keyword evidence="2" id="KW-1185">Reference proteome</keyword>
<organism evidence="1 2">
    <name type="scientific">Tissierella carlieri</name>
    <dbReference type="NCBI Taxonomy" id="689904"/>
    <lineage>
        <taxon>Bacteria</taxon>
        <taxon>Bacillati</taxon>
        <taxon>Bacillota</taxon>
        <taxon>Tissierellia</taxon>
        <taxon>Tissierellales</taxon>
        <taxon>Tissierellaceae</taxon>
        <taxon>Tissierella</taxon>
    </lineage>
</organism>
<dbReference type="RefSeq" id="WP_256311565.1">
    <property type="nucleotide sequence ID" value="NZ_JANGAC010000007.1"/>
</dbReference>
<sequence length="341" mass="40331">MILRYLKQQMLLPIKEYIINQRVNIRGIDVLILSFTIERDKNNLWMIYENQELYRDRSDDEYIVEFRTNREKLLRGINASSKHKDLHIRQMEIQGHIVNFSSSSSSSIYNMDPEGIMRLQHFVESGSISDEWDDVNLENLVIAQYKQMDEETAPNIDNTKELDIKLYVDRGTREIPIQHPFKIQFGKQEMGTKIVYYDEELGKENYFFINEIYSFDVYENIKKKVEKIEEVEMRERNLKIFIEGLERIYPRDKNLAVIKYEAADSTQLNFHMKEHLEAEPIYSDSAIGIIWGSKEDEIGINGYKLRECVLQPIDKDFSGELEIELFSRILEIPEETVESIG</sequence>
<dbReference type="EMBL" id="JANGAC010000007">
    <property type="protein sequence ID" value="MCQ4923643.1"/>
    <property type="molecule type" value="Genomic_DNA"/>
</dbReference>
<comment type="caution">
    <text evidence="1">The sequence shown here is derived from an EMBL/GenBank/DDBJ whole genome shotgun (WGS) entry which is preliminary data.</text>
</comment>
<gene>
    <name evidence="1" type="ORF">NE686_11125</name>
</gene>
<evidence type="ECO:0000313" key="1">
    <source>
        <dbReference type="EMBL" id="MCQ4923643.1"/>
    </source>
</evidence>
<evidence type="ECO:0000313" key="2">
    <source>
        <dbReference type="Proteomes" id="UP001524478"/>
    </source>
</evidence>
<dbReference type="Proteomes" id="UP001524478">
    <property type="component" value="Unassembled WGS sequence"/>
</dbReference>
<proteinExistence type="predicted"/>